<name>A0A5K3ESA5_MESCO</name>
<sequence>GSLNSLVSVVLFSIWSVFRRCIGNGKLVSGLAVSLRRAIHCIRDITKPEVMTLVIWRRYHAVLFTLDQ</sequence>
<dbReference type="WBParaSite" id="MCU_002311-RA">
    <property type="protein sequence ID" value="MCU_002311-RA"/>
    <property type="gene ID" value="MCU_002311"/>
</dbReference>
<accession>A0A5K3ESA5</accession>
<evidence type="ECO:0000313" key="2">
    <source>
        <dbReference type="WBParaSite" id="MCU_002311-RA"/>
    </source>
</evidence>
<feature type="chain" id="PRO_5024410126" evidence="1">
    <location>
        <begin position="20"/>
        <end position="68"/>
    </location>
</feature>
<evidence type="ECO:0000256" key="1">
    <source>
        <dbReference type="SAM" id="SignalP"/>
    </source>
</evidence>
<organism evidence="2">
    <name type="scientific">Mesocestoides corti</name>
    <name type="common">Flatworm</name>
    <dbReference type="NCBI Taxonomy" id="53468"/>
    <lineage>
        <taxon>Eukaryota</taxon>
        <taxon>Metazoa</taxon>
        <taxon>Spiralia</taxon>
        <taxon>Lophotrochozoa</taxon>
        <taxon>Platyhelminthes</taxon>
        <taxon>Cestoda</taxon>
        <taxon>Eucestoda</taxon>
        <taxon>Cyclophyllidea</taxon>
        <taxon>Mesocestoididae</taxon>
        <taxon>Mesocestoides</taxon>
    </lineage>
</organism>
<reference evidence="2" key="1">
    <citation type="submission" date="2019-11" db="UniProtKB">
        <authorList>
            <consortium name="WormBaseParasite"/>
        </authorList>
    </citation>
    <scope>IDENTIFICATION</scope>
</reference>
<dbReference type="AlphaFoldDB" id="A0A5K3ESA5"/>
<protein>
    <submittedName>
        <fullName evidence="2">Secreted protein</fullName>
    </submittedName>
</protein>
<keyword evidence="1" id="KW-0732">Signal</keyword>
<proteinExistence type="predicted"/>
<feature type="signal peptide" evidence="1">
    <location>
        <begin position="1"/>
        <end position="19"/>
    </location>
</feature>